<reference evidence="2 3" key="1">
    <citation type="submission" date="2020-02" db="EMBL/GenBank/DDBJ databases">
        <title>Draft genome sequence of Haematococcus lacustris strain NIES-144.</title>
        <authorList>
            <person name="Morimoto D."/>
            <person name="Nakagawa S."/>
            <person name="Yoshida T."/>
            <person name="Sawayama S."/>
        </authorList>
    </citation>
    <scope>NUCLEOTIDE SEQUENCE [LARGE SCALE GENOMIC DNA]</scope>
    <source>
        <strain evidence="2 3">NIES-144</strain>
    </source>
</reference>
<comment type="caution">
    <text evidence="2">The sequence shown here is derived from an EMBL/GenBank/DDBJ whole genome shotgun (WGS) entry which is preliminary data.</text>
</comment>
<gene>
    <name evidence="2" type="ORF">HaLaN_22224</name>
</gene>
<accession>A0A699ZXR3</accession>
<keyword evidence="3" id="KW-1185">Reference proteome</keyword>
<protein>
    <submittedName>
        <fullName evidence="2">Uncharacterized protein</fullName>
    </submittedName>
</protein>
<dbReference type="Proteomes" id="UP000485058">
    <property type="component" value="Unassembled WGS sequence"/>
</dbReference>
<sequence length="94" mass="10058">MRSTTSGRTNTPTCFLTRCVGILRTWQALQRTTLALLEQAGKACSYPLMQSRGVSDVPAWHALPTTSVQHAKGKVQGNTHASPPRSGFPAGVAH</sequence>
<feature type="region of interest" description="Disordered" evidence="1">
    <location>
        <begin position="69"/>
        <end position="94"/>
    </location>
</feature>
<proteinExistence type="predicted"/>
<evidence type="ECO:0000313" key="2">
    <source>
        <dbReference type="EMBL" id="GFH24429.1"/>
    </source>
</evidence>
<organism evidence="2 3">
    <name type="scientific">Haematococcus lacustris</name>
    <name type="common">Green alga</name>
    <name type="synonym">Haematococcus pluvialis</name>
    <dbReference type="NCBI Taxonomy" id="44745"/>
    <lineage>
        <taxon>Eukaryota</taxon>
        <taxon>Viridiplantae</taxon>
        <taxon>Chlorophyta</taxon>
        <taxon>core chlorophytes</taxon>
        <taxon>Chlorophyceae</taxon>
        <taxon>CS clade</taxon>
        <taxon>Chlamydomonadales</taxon>
        <taxon>Haematococcaceae</taxon>
        <taxon>Haematococcus</taxon>
    </lineage>
</organism>
<evidence type="ECO:0000313" key="3">
    <source>
        <dbReference type="Proteomes" id="UP000485058"/>
    </source>
</evidence>
<evidence type="ECO:0000256" key="1">
    <source>
        <dbReference type="SAM" id="MobiDB-lite"/>
    </source>
</evidence>
<dbReference type="EMBL" id="BLLF01002533">
    <property type="protein sequence ID" value="GFH24429.1"/>
    <property type="molecule type" value="Genomic_DNA"/>
</dbReference>
<name>A0A699ZXR3_HAELA</name>
<dbReference type="AlphaFoldDB" id="A0A699ZXR3"/>